<keyword evidence="3" id="KW-1185">Reference proteome</keyword>
<dbReference type="Proteomes" id="UP001272052">
    <property type="component" value="Unassembled WGS sequence"/>
</dbReference>
<proteinExistence type="predicted"/>
<name>A0ABU3VQ16_9EURY</name>
<dbReference type="EMBL" id="JAWDKC010000019">
    <property type="protein sequence ID" value="MDV0445514.1"/>
    <property type="molecule type" value="Genomic_DNA"/>
</dbReference>
<evidence type="ECO:0000313" key="3">
    <source>
        <dbReference type="Proteomes" id="UP001272052"/>
    </source>
</evidence>
<dbReference type="RefSeq" id="WP_318785939.1">
    <property type="nucleotide sequence ID" value="NZ_JAWDKC010000019.1"/>
</dbReference>
<accession>A0ABU3VQ16</accession>
<keyword evidence="1" id="KW-0472">Membrane</keyword>
<organism evidence="2 3">
    <name type="scientific">Methanimicrococcus hacksteinii</name>
    <dbReference type="NCBI Taxonomy" id="3028293"/>
    <lineage>
        <taxon>Archaea</taxon>
        <taxon>Methanobacteriati</taxon>
        <taxon>Methanobacteriota</taxon>
        <taxon>Stenosarchaea group</taxon>
        <taxon>Methanomicrobia</taxon>
        <taxon>Methanosarcinales</taxon>
        <taxon>Methanosarcinaceae</taxon>
        <taxon>Methanimicrococcus</taxon>
    </lineage>
</organism>
<feature type="transmembrane region" description="Helical" evidence="1">
    <location>
        <begin position="39"/>
        <end position="57"/>
    </location>
</feature>
<evidence type="ECO:0000256" key="1">
    <source>
        <dbReference type="SAM" id="Phobius"/>
    </source>
</evidence>
<reference evidence="2 3" key="1">
    <citation type="submission" date="2023-06" db="EMBL/GenBank/DDBJ databases">
        <title>Genome sequence of Methanimicrococcus sp. At1.</title>
        <authorList>
            <person name="Protasov E."/>
            <person name="Platt K."/>
            <person name="Poehlein A."/>
            <person name="Daniel R."/>
            <person name="Brune A."/>
        </authorList>
    </citation>
    <scope>NUCLEOTIDE SEQUENCE [LARGE SCALE GENOMIC DNA]</scope>
    <source>
        <strain evidence="2 3">At1</strain>
    </source>
</reference>
<feature type="transmembrane region" description="Helical" evidence="1">
    <location>
        <begin position="7"/>
        <end position="27"/>
    </location>
</feature>
<keyword evidence="1" id="KW-1133">Transmembrane helix</keyword>
<comment type="caution">
    <text evidence="2">The sequence shown here is derived from an EMBL/GenBank/DDBJ whole genome shotgun (WGS) entry which is preliminary data.</text>
</comment>
<evidence type="ECO:0008006" key="4">
    <source>
        <dbReference type="Google" id="ProtNLM"/>
    </source>
</evidence>
<keyword evidence="1" id="KW-0812">Transmembrane</keyword>
<sequence>MKKMGKNTRIIVSLILTAVVGILDFYFTLPALNIHSTDLYFFLITIVIVYFAIYTLLGMSNMNVKRTVDENGRIVFTTETDDDEYTNVEQDPYLAKKKKNEQRLPLYIAGALFAIVVLGTLISSPIFYADSYTKLIDIETGDFEEDIYEISFDQIPWLDRASAQRLGDRKMGELADMVSQFEVATDYTQINYKGRPVRVTPLLYGDFFKWFNNFGEGLPGYITVDMVTQETQVVRMGEGNGIKYSQSELFFRNIDRYIRFNYPTYIFERPVMEIDESGHPYWICPQVVKRISLFGGADIEGIVMVDAVTGEHAYYAPEEIPEWVDNVYRAELLIQQYDYYGAYGSGFLNSIFGQRGVTMTTDGYNYLAMNDDVYMYTGITSVGDDESNVGFVWINQRTKDSKYYQIAGAHEYSAMKSAEGALQHLNYVATFPLLLNIHGEPTYFMAMKDYSNLVKQYAMVNVQQYTTVGTGTTLKQCEDDYISMLNSSGISVPSEETKLIGTVEDIRIAVIDGNSHYYLKLSGDSVYYVMSAGLDPRVVLINVGDRVELSYLDTETGIKIVQSFEWMT</sequence>
<evidence type="ECO:0000313" key="2">
    <source>
        <dbReference type="EMBL" id="MDV0445514.1"/>
    </source>
</evidence>
<protein>
    <recommendedName>
        <fullName evidence="4">CvpA family protein</fullName>
    </recommendedName>
</protein>
<feature type="transmembrane region" description="Helical" evidence="1">
    <location>
        <begin position="106"/>
        <end position="128"/>
    </location>
</feature>
<gene>
    <name evidence="2" type="ORF">MmiAt1_10970</name>
</gene>